<feature type="chain" id="PRO_5046544111" evidence="1">
    <location>
        <begin position="20"/>
        <end position="331"/>
    </location>
</feature>
<comment type="caution">
    <text evidence="2">The sequence shown here is derived from an EMBL/GenBank/DDBJ whole genome shotgun (WGS) entry which is preliminary data.</text>
</comment>
<dbReference type="Proteomes" id="UP000708576">
    <property type="component" value="Unassembled WGS sequence"/>
</dbReference>
<evidence type="ECO:0000256" key="1">
    <source>
        <dbReference type="SAM" id="SignalP"/>
    </source>
</evidence>
<keyword evidence="1" id="KW-0732">Signal</keyword>
<accession>A0ABS5JYM1</accession>
<keyword evidence="3" id="KW-1185">Reference proteome</keyword>
<reference evidence="2 3" key="1">
    <citation type="journal article" date="2015" name="Int. J. Syst. Evol. Microbiol.">
        <title>Carboxylicivirga linearis sp. nov., isolated from a sea cucumber culture pond.</title>
        <authorList>
            <person name="Wang F.Q."/>
            <person name="Zhou Y.X."/>
            <person name="Lin X.Z."/>
            <person name="Chen G.J."/>
            <person name="Du Z.J."/>
        </authorList>
    </citation>
    <scope>NUCLEOTIDE SEQUENCE [LARGE SCALE GENOMIC DNA]</scope>
    <source>
        <strain evidence="2 3">FB218</strain>
    </source>
</reference>
<name>A0ABS5JYM1_9BACT</name>
<organism evidence="2 3">
    <name type="scientific">Carboxylicivirga linearis</name>
    <dbReference type="NCBI Taxonomy" id="1628157"/>
    <lineage>
        <taxon>Bacteria</taxon>
        <taxon>Pseudomonadati</taxon>
        <taxon>Bacteroidota</taxon>
        <taxon>Bacteroidia</taxon>
        <taxon>Marinilabiliales</taxon>
        <taxon>Marinilabiliaceae</taxon>
        <taxon>Carboxylicivirga</taxon>
    </lineage>
</organism>
<dbReference type="RefSeq" id="WP_212217258.1">
    <property type="nucleotide sequence ID" value="NZ_JAGUCO010000017.1"/>
</dbReference>
<proteinExistence type="predicted"/>
<feature type="signal peptide" evidence="1">
    <location>
        <begin position="1"/>
        <end position="19"/>
    </location>
</feature>
<sequence length="331" mass="36332">MTKWLLLSVFLITTHISSATIVGGEYFFNTDPGVGNGTQITILTPVNDADLDLNISIPESLPLGVNYLYIRFLDDNGQWSHTTRRPFYKEEEPINSVKLMALEYFIDEAVAPGNGTPLAVDAGASSSEVQFNMQLSGLSAGAHYLYVRAQNQDGEWGIATKRVFFVEEELAKPISELEYYYFNDQFTSGKYVVNLNTPGTELMETFEGNTAELVKNETYTLNVVAIDVDGVRSSVASHSFVFDNATSAYPHLSSKAIVIAPNPVVNEICLNADAEYLLNHSYQIVSSNGAVVKKGLLSSDKIAVAELGTGTYILIVSNKEGIIFSDFFIKK</sequence>
<evidence type="ECO:0000313" key="2">
    <source>
        <dbReference type="EMBL" id="MBS2100017.1"/>
    </source>
</evidence>
<dbReference type="EMBL" id="JAGUCO010000017">
    <property type="protein sequence ID" value="MBS2100017.1"/>
    <property type="molecule type" value="Genomic_DNA"/>
</dbReference>
<protein>
    <submittedName>
        <fullName evidence="2">T9SS type A sorting domain-containing protein</fullName>
    </submittedName>
</protein>
<gene>
    <name evidence="2" type="ORF">KEM10_17150</name>
</gene>
<evidence type="ECO:0000313" key="3">
    <source>
        <dbReference type="Proteomes" id="UP000708576"/>
    </source>
</evidence>